<comment type="caution">
    <text evidence="2">The sequence shown here is derived from an EMBL/GenBank/DDBJ whole genome shotgun (WGS) entry which is preliminary data.</text>
</comment>
<reference evidence="2 3" key="1">
    <citation type="submission" date="2011-05" db="EMBL/GenBank/DDBJ databases">
        <authorList>
            <person name="Muzny D."/>
            <person name="Qin X."/>
            <person name="Deng J."/>
            <person name="Jiang H."/>
            <person name="Liu Y."/>
            <person name="Qu J."/>
            <person name="Song X.-Z."/>
            <person name="Zhang L."/>
            <person name="Thornton R."/>
            <person name="Coyle M."/>
            <person name="Francisco L."/>
            <person name="Jackson L."/>
            <person name="Javaid M."/>
            <person name="Korchina V."/>
            <person name="Kovar C."/>
            <person name="Mata R."/>
            <person name="Mathew T."/>
            <person name="Ngo R."/>
            <person name="Nguyen L."/>
            <person name="Nguyen N."/>
            <person name="Okwuonu G."/>
            <person name="Ongeri F."/>
            <person name="Pham C."/>
            <person name="Simmons D."/>
            <person name="Wilczek-Boney K."/>
            <person name="Hale W."/>
            <person name="Jakkamsetti A."/>
            <person name="Pham P."/>
            <person name="Ruth R."/>
            <person name="San Lucas F."/>
            <person name="Warren J."/>
            <person name="Zhang J."/>
            <person name="Zhao Z."/>
            <person name="Zhou C."/>
            <person name="Zhu D."/>
            <person name="Lee S."/>
            <person name="Bess C."/>
            <person name="Blankenburg K."/>
            <person name="Forbes L."/>
            <person name="Fu Q."/>
            <person name="Gubbala S."/>
            <person name="Hirani K."/>
            <person name="Jayaseelan J.C."/>
            <person name="Lara F."/>
            <person name="Munidasa M."/>
            <person name="Palculict T."/>
            <person name="Patil S."/>
            <person name="Pu L.-L."/>
            <person name="Saada N."/>
            <person name="Tang L."/>
            <person name="Weissenberger G."/>
            <person name="Zhu Y."/>
            <person name="Hemphill L."/>
            <person name="Shang Y."/>
            <person name="Youmans B."/>
            <person name="Ayvaz T."/>
            <person name="Ross M."/>
            <person name="Santibanez J."/>
            <person name="Aqrawi P."/>
            <person name="Gross S."/>
            <person name="Joshi V."/>
            <person name="Fowler G."/>
            <person name="Nazareth L."/>
            <person name="Reid J."/>
            <person name="Worley K."/>
            <person name="Petrosino J."/>
            <person name="Highlander S."/>
            <person name="Gibbs R."/>
        </authorList>
    </citation>
    <scope>NUCLEOTIDE SEQUENCE [LARGE SCALE GENOMIC DNA]</scope>
    <source>
        <strain evidence="2 3">ATCC 51191</strain>
    </source>
</reference>
<protein>
    <submittedName>
        <fullName evidence="2">Uncharacterized protein</fullName>
    </submittedName>
</protein>
<sequence>MYPIFVLLYFFTKTVVTLFLIKDTTVFIFLYALKIKNSKPFFLK</sequence>
<gene>
    <name evidence="2" type="ORF">HMPREF9094_2509</name>
</gene>
<feature type="transmembrane region" description="Helical" evidence="1">
    <location>
        <begin position="6"/>
        <end position="33"/>
    </location>
</feature>
<dbReference type="HOGENOM" id="CLU_3216662_0_0_0"/>
<proteinExistence type="predicted"/>
<keyword evidence="1" id="KW-0472">Membrane</keyword>
<dbReference type="Proteomes" id="UP000005392">
    <property type="component" value="Unassembled WGS sequence"/>
</dbReference>
<accession>F9ERF4</accession>
<name>F9ERF4_9FUSO</name>
<evidence type="ECO:0000256" key="1">
    <source>
        <dbReference type="SAM" id="Phobius"/>
    </source>
</evidence>
<organism evidence="2 3">
    <name type="scientific">Fusobacterium animalis ATCC 51191</name>
    <dbReference type="NCBI Taxonomy" id="997347"/>
    <lineage>
        <taxon>Bacteria</taxon>
        <taxon>Fusobacteriati</taxon>
        <taxon>Fusobacteriota</taxon>
        <taxon>Fusobacteriia</taxon>
        <taxon>Fusobacteriales</taxon>
        <taxon>Fusobacteriaceae</taxon>
        <taxon>Fusobacterium</taxon>
    </lineage>
</organism>
<keyword evidence="3" id="KW-1185">Reference proteome</keyword>
<dbReference type="PATRIC" id="fig|997347.4.peg.2250"/>
<keyword evidence="1" id="KW-0812">Transmembrane</keyword>
<dbReference type="EMBL" id="AFQD01000565">
    <property type="protein sequence ID" value="EGQ77402.1"/>
    <property type="molecule type" value="Genomic_DNA"/>
</dbReference>
<dbReference type="AlphaFoldDB" id="F9ERF4"/>
<evidence type="ECO:0000313" key="3">
    <source>
        <dbReference type="Proteomes" id="UP000005392"/>
    </source>
</evidence>
<keyword evidence="1" id="KW-1133">Transmembrane helix</keyword>
<evidence type="ECO:0000313" key="2">
    <source>
        <dbReference type="EMBL" id="EGQ77402.1"/>
    </source>
</evidence>